<gene>
    <name evidence="1" type="ORF">FOZ62_029880</name>
</gene>
<dbReference type="InterPro" id="IPR016024">
    <property type="entry name" value="ARM-type_fold"/>
</dbReference>
<dbReference type="InterPro" id="IPR011989">
    <property type="entry name" value="ARM-like"/>
</dbReference>
<dbReference type="EMBL" id="JABANM010025200">
    <property type="protein sequence ID" value="KAF4714953.1"/>
    <property type="molecule type" value="Genomic_DNA"/>
</dbReference>
<evidence type="ECO:0000313" key="1">
    <source>
        <dbReference type="EMBL" id="KAF4714953.1"/>
    </source>
</evidence>
<feature type="non-terminal residue" evidence="1">
    <location>
        <position position="584"/>
    </location>
</feature>
<protein>
    <submittedName>
        <fullName evidence="1">Uncharacterized protein</fullName>
    </submittedName>
</protein>
<sequence>LMASLSATSPTAPSGDSVQAACALLASGAAGSEDIFRRRPPVEQNLYRQLKRYAAMTVANCAAAADNVDHIVGTHRDDAPYLKAMLYTLSTTSDPVLMSHIIRCFHNLINNSPGRCGRILIDAGLLSTVFLNPTNVSRETLRRSGLVSEGGLGGGNEKLNKYLGYDKIPVDDDSQEEHMEKLLKEEVDGGRPGATASSAPLLLLQVINIDSCIYLCDMLVAMITSGEYCKVRIMKTKKDNPLVFQKILTHWEGSQLKDRRLAPHLALLCSTVAFGVDCQHEFLLQGGVRLVVRMYEEHFPDDEYVRLCCVLSILYLVSPTDNTTGQEKPAASRVQEENKAASLRGVAVAEGLRVLLAACENETHVEIVANALKALMPFAESELYRPIIGGPSLRGIDIVSSYLYSDNLELKQIAVFLLQHLLTSQANRRSFLALDRNRFDEGEDSAADILDEDDLEGLVDCLPIVRLGVPKKIASKSGGRTGESSNSLDLSGVNNIFAGGLHDPFVLKCAVRTLALLSQEKDVRALNRIIDFKVPVLLHNIFYSGQIDEETAEAIVVFTAEMCQTNDKTLDAMVKLMNGPALVK</sequence>
<dbReference type="SUPFAM" id="SSF48371">
    <property type="entry name" value="ARM repeat"/>
    <property type="match status" value="1"/>
</dbReference>
<comment type="caution">
    <text evidence="1">The sequence shown here is derived from an EMBL/GenBank/DDBJ whole genome shotgun (WGS) entry which is preliminary data.</text>
</comment>
<accession>A0A7J6R336</accession>
<evidence type="ECO:0000313" key="2">
    <source>
        <dbReference type="Proteomes" id="UP000574390"/>
    </source>
</evidence>
<dbReference type="Proteomes" id="UP000574390">
    <property type="component" value="Unassembled WGS sequence"/>
</dbReference>
<name>A0A7J6R336_PEROL</name>
<feature type="non-terminal residue" evidence="1">
    <location>
        <position position="1"/>
    </location>
</feature>
<reference evidence="1 2" key="1">
    <citation type="submission" date="2020-04" db="EMBL/GenBank/DDBJ databases">
        <title>Perkinsus olseni comparative genomics.</title>
        <authorList>
            <person name="Bogema D.R."/>
        </authorList>
    </citation>
    <scope>NUCLEOTIDE SEQUENCE [LARGE SCALE GENOMIC DNA]</scope>
    <source>
        <strain evidence="1">ATCC PRA-205</strain>
    </source>
</reference>
<organism evidence="1 2">
    <name type="scientific">Perkinsus olseni</name>
    <name type="common">Perkinsus atlanticus</name>
    <dbReference type="NCBI Taxonomy" id="32597"/>
    <lineage>
        <taxon>Eukaryota</taxon>
        <taxon>Sar</taxon>
        <taxon>Alveolata</taxon>
        <taxon>Perkinsozoa</taxon>
        <taxon>Perkinsea</taxon>
        <taxon>Perkinsida</taxon>
        <taxon>Perkinsidae</taxon>
        <taxon>Perkinsus</taxon>
    </lineage>
</organism>
<proteinExistence type="predicted"/>
<dbReference type="Gene3D" id="1.25.10.10">
    <property type="entry name" value="Leucine-rich Repeat Variant"/>
    <property type="match status" value="1"/>
</dbReference>
<dbReference type="AlphaFoldDB" id="A0A7J6R336"/>